<keyword evidence="9" id="KW-1185">Reference proteome</keyword>
<keyword evidence="3 6" id="KW-1133">Transmembrane helix</keyword>
<gene>
    <name evidence="8" type="ORF">Poli38472_005424</name>
</gene>
<feature type="transmembrane region" description="Helical" evidence="6">
    <location>
        <begin position="670"/>
        <end position="692"/>
    </location>
</feature>
<feature type="region of interest" description="Disordered" evidence="5">
    <location>
        <begin position="262"/>
        <end position="296"/>
    </location>
</feature>
<keyword evidence="4 6" id="KW-0472">Membrane</keyword>
<dbReference type="PANTHER" id="PTHR12308">
    <property type="entry name" value="ANOCTAMIN"/>
    <property type="match status" value="1"/>
</dbReference>
<dbReference type="Pfam" id="PF04547">
    <property type="entry name" value="Anoctamin"/>
    <property type="match status" value="1"/>
</dbReference>
<dbReference type="Proteomes" id="UP000794436">
    <property type="component" value="Unassembled WGS sequence"/>
</dbReference>
<feature type="compositionally biased region" description="Basic and acidic residues" evidence="5">
    <location>
        <begin position="284"/>
        <end position="296"/>
    </location>
</feature>
<proteinExistence type="predicted"/>
<dbReference type="PANTHER" id="PTHR12308:SF73">
    <property type="entry name" value="ANOCTAMIN"/>
    <property type="match status" value="1"/>
</dbReference>
<feature type="region of interest" description="Disordered" evidence="5">
    <location>
        <begin position="1040"/>
        <end position="1059"/>
    </location>
</feature>
<dbReference type="GO" id="GO:0005254">
    <property type="term" value="F:chloride channel activity"/>
    <property type="evidence" value="ECO:0007669"/>
    <property type="project" value="TreeGrafter"/>
</dbReference>
<feature type="transmembrane region" description="Helical" evidence="6">
    <location>
        <begin position="502"/>
        <end position="520"/>
    </location>
</feature>
<reference evidence="8" key="1">
    <citation type="submission" date="2019-03" db="EMBL/GenBank/DDBJ databases">
        <title>Long read genome sequence of the mycoparasitic Pythium oligandrum ATCC 38472 isolated from sugarbeet rhizosphere.</title>
        <authorList>
            <person name="Gaulin E."/>
        </authorList>
    </citation>
    <scope>NUCLEOTIDE SEQUENCE</scope>
    <source>
        <strain evidence="8">ATCC 38472_TT</strain>
    </source>
</reference>
<evidence type="ECO:0000313" key="8">
    <source>
        <dbReference type="EMBL" id="TMW62806.1"/>
    </source>
</evidence>
<dbReference type="EMBL" id="SPLM01000073">
    <property type="protein sequence ID" value="TMW62806.1"/>
    <property type="molecule type" value="Genomic_DNA"/>
</dbReference>
<dbReference type="InterPro" id="IPR007632">
    <property type="entry name" value="Anoctamin"/>
</dbReference>
<feature type="transmembrane region" description="Helical" evidence="6">
    <location>
        <begin position="715"/>
        <end position="736"/>
    </location>
</feature>
<evidence type="ECO:0000313" key="9">
    <source>
        <dbReference type="Proteomes" id="UP000794436"/>
    </source>
</evidence>
<dbReference type="AlphaFoldDB" id="A0A8K1FHJ7"/>
<evidence type="ECO:0000259" key="7">
    <source>
        <dbReference type="Pfam" id="PF04547"/>
    </source>
</evidence>
<feature type="domain" description="Anoctamin transmembrane" evidence="7">
    <location>
        <begin position="486"/>
        <end position="1004"/>
    </location>
</feature>
<accession>A0A8K1FHJ7</accession>
<dbReference type="InterPro" id="IPR049452">
    <property type="entry name" value="Anoctamin_TM"/>
</dbReference>
<feature type="transmembrane region" description="Helical" evidence="6">
    <location>
        <begin position="970"/>
        <end position="989"/>
    </location>
</feature>
<name>A0A8K1FHJ7_PYTOL</name>
<feature type="region of interest" description="Disordered" evidence="5">
    <location>
        <begin position="1"/>
        <end position="53"/>
    </location>
</feature>
<feature type="transmembrane region" description="Helical" evidence="6">
    <location>
        <begin position="532"/>
        <end position="550"/>
    </location>
</feature>
<feature type="compositionally biased region" description="Basic and acidic residues" evidence="5">
    <location>
        <begin position="1049"/>
        <end position="1059"/>
    </location>
</feature>
<feature type="compositionally biased region" description="Basic and acidic residues" evidence="5">
    <location>
        <begin position="218"/>
        <end position="229"/>
    </location>
</feature>
<evidence type="ECO:0000256" key="1">
    <source>
        <dbReference type="ARBA" id="ARBA00004141"/>
    </source>
</evidence>
<dbReference type="GO" id="GO:0016020">
    <property type="term" value="C:membrane"/>
    <property type="evidence" value="ECO:0007669"/>
    <property type="project" value="UniProtKB-SubCell"/>
</dbReference>
<feature type="transmembrane region" description="Helical" evidence="6">
    <location>
        <begin position="927"/>
        <end position="950"/>
    </location>
</feature>
<dbReference type="OrthoDB" id="296386at2759"/>
<feature type="compositionally biased region" description="Basic and acidic residues" evidence="5">
    <location>
        <begin position="262"/>
        <end position="272"/>
    </location>
</feature>
<evidence type="ECO:0000256" key="3">
    <source>
        <dbReference type="ARBA" id="ARBA00022989"/>
    </source>
</evidence>
<evidence type="ECO:0000256" key="6">
    <source>
        <dbReference type="SAM" id="Phobius"/>
    </source>
</evidence>
<sequence length="1059" mass="120008">MERSAASAVNEALGGALRPRKISVPGPNSPPRHTALHIHDQPSSPPASPRRVPRVDIGLLGSRQPFVIDTAQPPRSAEAKTQASPVGGHGIRQRKVSHGHKELLNAVLANLSPHPLTGSSSKLPPPLTSSAAVLVRRKPPPVATYEGNASPKTPKNVPPPVLFFQDIDSEETVSETRPSQLVNGSSSHQRTEPRGSSASSHDSTCEASVTSLDDDDVEPKQPEKNDRHASQQHIGKLGELSREEDEYDFAILLRPSKYEEHLDDGIHDEGEPTKATPGSPQDFKPAEQRPLKRTKDMTSARQLIIQRITRTGLQVKRLLSLDGRQTLLKVKAPQHVLELGAERMRLRKLRKFDRIWMEFAREVRETFEEFDPLLGGVRFLDSEKQCIVHLLLTSDVAQGLGAGLNEFCPLKTKYVLKMYPLHKQDLTLLRKHWVTYWKYEDAAAIPRELTTASLPAPLPAARIPSCTRRFRRLVTHPFAQPIDQVAQYYGERVAYYFAWMEMYTRWLVVPSIVGLILFILQVTSKTLDHPLASIYAIFMALWTSAFLIAWKHRAATLAYRWGTLGYEDEEVTRPEFYGDPAVSTDTTKRYPSWKRYVKYVVTIPSVLVSIVLVLILTLYVFSTRDRLEAQSIQVKAQAADLARDITKDLEHGLNLANLKRLTELGMDWDFWFYFLITPMLYGLLIPMLDYIFTHIARRMTNWENHRTETHYQSHLILKVFSFRFVHVFASLYYYAFAHASRADNLLRMAIQLASIMITDQVWRNVMQTLYPFIKRRRQAQRKKKATNAQFEASTVFNLTSMAVSGTRPHQHRASLVLLQNRGTLPRTGSAYNMPTMATTHNAVIHEQCVRLEQASDKAWEEAELEQYDTFEDYTEMLIQFGYVTFFSLAFPLAPLLALCNNTLELRIDAFKLCHAKQRPIAQKASGIGIWFQVLQLMSVLAVLTNCLHIAFTTTLIERVVPSLSPQDKVWIVFGVEHLILALKVWMMVVNPSMPTQVHDQVRREREHAKIESARAMASKLQAQQQPVQPVSTEGATVLATLLQEDENNKDDGESESGRV</sequence>
<organism evidence="8 9">
    <name type="scientific">Pythium oligandrum</name>
    <name type="common">Mycoparasitic fungus</name>
    <dbReference type="NCBI Taxonomy" id="41045"/>
    <lineage>
        <taxon>Eukaryota</taxon>
        <taxon>Sar</taxon>
        <taxon>Stramenopiles</taxon>
        <taxon>Oomycota</taxon>
        <taxon>Peronosporomycetes</taxon>
        <taxon>Pythiales</taxon>
        <taxon>Pythiaceae</taxon>
        <taxon>Pythium</taxon>
    </lineage>
</organism>
<evidence type="ECO:0000256" key="2">
    <source>
        <dbReference type="ARBA" id="ARBA00022692"/>
    </source>
</evidence>
<protein>
    <recommendedName>
        <fullName evidence="7">Anoctamin transmembrane domain-containing protein</fullName>
    </recommendedName>
</protein>
<evidence type="ECO:0000256" key="4">
    <source>
        <dbReference type="ARBA" id="ARBA00023136"/>
    </source>
</evidence>
<keyword evidence="2 6" id="KW-0812">Transmembrane</keyword>
<feature type="transmembrane region" description="Helical" evidence="6">
    <location>
        <begin position="596"/>
        <end position="621"/>
    </location>
</feature>
<feature type="compositionally biased region" description="Polar residues" evidence="5">
    <location>
        <begin position="175"/>
        <end position="211"/>
    </location>
</feature>
<comment type="caution">
    <text evidence="8">The sequence shown here is derived from an EMBL/GenBank/DDBJ whole genome shotgun (WGS) entry which is preliminary data.</text>
</comment>
<feature type="region of interest" description="Disordered" evidence="5">
    <location>
        <begin position="69"/>
        <end position="97"/>
    </location>
</feature>
<evidence type="ECO:0000256" key="5">
    <source>
        <dbReference type="SAM" id="MobiDB-lite"/>
    </source>
</evidence>
<feature type="region of interest" description="Disordered" evidence="5">
    <location>
        <begin position="138"/>
        <end position="241"/>
    </location>
</feature>
<comment type="subcellular location">
    <subcellularLocation>
        <location evidence="1">Membrane</location>
        <topology evidence="1">Multi-pass membrane protein</topology>
    </subcellularLocation>
</comment>